<name>A0A4C1VBY3_EUMVA</name>
<evidence type="ECO:0000313" key="2">
    <source>
        <dbReference type="EMBL" id="GBP36133.1"/>
    </source>
</evidence>
<dbReference type="EMBL" id="BGZK01000315">
    <property type="protein sequence ID" value="GBP36133.1"/>
    <property type="molecule type" value="Genomic_DNA"/>
</dbReference>
<evidence type="ECO:0000313" key="3">
    <source>
        <dbReference type="Proteomes" id="UP000299102"/>
    </source>
</evidence>
<comment type="caution">
    <text evidence="2">The sequence shown here is derived from an EMBL/GenBank/DDBJ whole genome shotgun (WGS) entry which is preliminary data.</text>
</comment>
<feature type="region of interest" description="Disordered" evidence="1">
    <location>
        <begin position="1"/>
        <end position="38"/>
    </location>
</feature>
<protein>
    <submittedName>
        <fullName evidence="2">Uncharacterized protein</fullName>
    </submittedName>
</protein>
<dbReference type="Proteomes" id="UP000299102">
    <property type="component" value="Unassembled WGS sequence"/>
</dbReference>
<sequence length="72" mass="8112">MVIERHSDGDENGDDGISGGRNDERTRQFSNRPMGRADRILQGRRRFEMLDAGCGLEAEVNIAVSKYRGRSE</sequence>
<keyword evidence="3" id="KW-1185">Reference proteome</keyword>
<proteinExistence type="predicted"/>
<reference evidence="2 3" key="1">
    <citation type="journal article" date="2019" name="Commun. Biol.">
        <title>The bagworm genome reveals a unique fibroin gene that provides high tensile strength.</title>
        <authorList>
            <person name="Kono N."/>
            <person name="Nakamura H."/>
            <person name="Ohtoshi R."/>
            <person name="Tomita M."/>
            <person name="Numata K."/>
            <person name="Arakawa K."/>
        </authorList>
    </citation>
    <scope>NUCLEOTIDE SEQUENCE [LARGE SCALE GENOMIC DNA]</scope>
</reference>
<gene>
    <name evidence="2" type="ORF">EVAR_4277_1</name>
</gene>
<organism evidence="2 3">
    <name type="scientific">Eumeta variegata</name>
    <name type="common">Bagworm moth</name>
    <name type="synonym">Eumeta japonica</name>
    <dbReference type="NCBI Taxonomy" id="151549"/>
    <lineage>
        <taxon>Eukaryota</taxon>
        <taxon>Metazoa</taxon>
        <taxon>Ecdysozoa</taxon>
        <taxon>Arthropoda</taxon>
        <taxon>Hexapoda</taxon>
        <taxon>Insecta</taxon>
        <taxon>Pterygota</taxon>
        <taxon>Neoptera</taxon>
        <taxon>Endopterygota</taxon>
        <taxon>Lepidoptera</taxon>
        <taxon>Glossata</taxon>
        <taxon>Ditrysia</taxon>
        <taxon>Tineoidea</taxon>
        <taxon>Psychidae</taxon>
        <taxon>Oiketicinae</taxon>
        <taxon>Eumeta</taxon>
    </lineage>
</organism>
<dbReference type="AlphaFoldDB" id="A0A4C1VBY3"/>
<evidence type="ECO:0000256" key="1">
    <source>
        <dbReference type="SAM" id="MobiDB-lite"/>
    </source>
</evidence>
<accession>A0A4C1VBY3</accession>